<proteinExistence type="predicted"/>
<evidence type="ECO:0000313" key="2">
    <source>
        <dbReference type="EMBL" id="CRF35745.1"/>
    </source>
</evidence>
<sequence length="60" mass="7145">MHDEYLRSQASNDNQNNSNDDYISKFKEMNEEYVESHKQDEIPQEKSSEPTGEKKKNHQN</sequence>
<evidence type="ECO:0000256" key="1">
    <source>
        <dbReference type="SAM" id="MobiDB-lite"/>
    </source>
</evidence>
<feature type="compositionally biased region" description="Basic and acidic residues" evidence="1">
    <location>
        <begin position="22"/>
        <end position="54"/>
    </location>
</feature>
<dbReference type="AlphaFoldDB" id="A0A0G4KAR9"/>
<feature type="compositionally biased region" description="Low complexity" evidence="1">
    <location>
        <begin position="8"/>
        <end position="21"/>
    </location>
</feature>
<keyword evidence="3" id="KW-1185">Reference proteome</keyword>
<accession>A0A0G4KAR9</accession>
<reference evidence="3" key="1">
    <citation type="submission" date="2015-04" db="EMBL/GenBank/DDBJ databases">
        <authorList>
            <person name="Mushtaq Mamoona"/>
        </authorList>
    </citation>
    <scope>NUCLEOTIDE SEQUENCE [LARGE SCALE GENOMIC DNA]</scope>
    <source>
        <strain evidence="3">AN4859/03</strain>
    </source>
</reference>
<dbReference type="RefSeq" id="WP_048596196.1">
    <property type="nucleotide sequence ID" value="NZ_CVLB01000006.1"/>
</dbReference>
<organism evidence="2 3">
    <name type="scientific">Brachyspira suanatina</name>
    <dbReference type="NCBI Taxonomy" id="381802"/>
    <lineage>
        <taxon>Bacteria</taxon>
        <taxon>Pseudomonadati</taxon>
        <taxon>Spirochaetota</taxon>
        <taxon>Spirochaetia</taxon>
        <taxon>Brachyspirales</taxon>
        <taxon>Brachyspiraceae</taxon>
        <taxon>Brachyspira</taxon>
    </lineage>
</organism>
<feature type="region of interest" description="Disordered" evidence="1">
    <location>
        <begin position="1"/>
        <end position="60"/>
    </location>
</feature>
<name>A0A0G4KAR9_9SPIR</name>
<protein>
    <submittedName>
        <fullName evidence="2">Uncharacterized protein</fullName>
    </submittedName>
</protein>
<gene>
    <name evidence="2" type="ORF">BRSU_2837</name>
</gene>
<dbReference type="Proteomes" id="UP000043763">
    <property type="component" value="Unassembled WGS sequence"/>
</dbReference>
<evidence type="ECO:0000313" key="3">
    <source>
        <dbReference type="Proteomes" id="UP000043763"/>
    </source>
</evidence>
<dbReference type="EMBL" id="CVLB01000006">
    <property type="protein sequence ID" value="CRF35745.1"/>
    <property type="molecule type" value="Genomic_DNA"/>
</dbReference>